<dbReference type="KEGG" id="pfd:PFDG_05203"/>
<evidence type="ECO:0000313" key="2">
    <source>
        <dbReference type="EMBL" id="KOB89654.1"/>
    </source>
</evidence>
<dbReference type="Proteomes" id="UP000054282">
    <property type="component" value="Unassembled WGS sequence"/>
</dbReference>
<protein>
    <submittedName>
        <fullName evidence="2">Uncharacterized protein</fullName>
    </submittedName>
</protein>
<feature type="region of interest" description="Disordered" evidence="1">
    <location>
        <begin position="58"/>
        <end position="115"/>
    </location>
</feature>
<evidence type="ECO:0000256" key="1">
    <source>
        <dbReference type="SAM" id="MobiDB-lite"/>
    </source>
</evidence>
<feature type="compositionally biased region" description="Acidic residues" evidence="1">
    <location>
        <begin position="68"/>
        <end position="83"/>
    </location>
</feature>
<proteinExistence type="predicted"/>
<reference evidence="3" key="1">
    <citation type="submission" date="2006-09" db="EMBL/GenBank/DDBJ databases">
        <title>Annotation of Plasmodium falciparum Dd2.</title>
        <authorList>
            <consortium name="The Broad Institute Genome Sequencing Platform"/>
            <person name="Volkman S.K."/>
            <person name="Neafsey D.E."/>
            <person name="Dash A.P."/>
            <person name="Chitnis C.E."/>
            <person name="Hartl D.L."/>
            <person name="Young S.K."/>
            <person name="Zeng Q."/>
            <person name="Koehrsen M."/>
            <person name="Alvarado L."/>
            <person name="Berlin A."/>
            <person name="Borenstein D."/>
            <person name="Chapman S.B."/>
            <person name="Chen Z."/>
            <person name="Engels R."/>
            <person name="Freedman E."/>
            <person name="Gellesch M."/>
            <person name="Goldberg J."/>
            <person name="Griggs A."/>
            <person name="Gujja S."/>
            <person name="Heilman E.R."/>
            <person name="Heiman D.I."/>
            <person name="Howarth C."/>
            <person name="Jen D."/>
            <person name="Larson L."/>
            <person name="Mehta T."/>
            <person name="Neiman D."/>
            <person name="Park D."/>
            <person name="Pearson M."/>
            <person name="Roberts A."/>
            <person name="Saif S."/>
            <person name="Shea T."/>
            <person name="Shenoy N."/>
            <person name="Sisk P."/>
            <person name="Stolte C."/>
            <person name="Sykes S."/>
            <person name="Walk T."/>
            <person name="White J."/>
            <person name="Yandava C."/>
            <person name="Haas B."/>
            <person name="Henn M.R."/>
            <person name="Nusbaum C."/>
            <person name="Birren B."/>
        </authorList>
    </citation>
    <scope>NUCLEOTIDE SEQUENCE [LARGE SCALE GENOMIC DNA]</scope>
</reference>
<sequence length="115" mass="13676">MKKIMLKVKPIGKNKTIKKINNKNQTKNDRNNERLDCYETPSVVDAANTNSLYVKLSHEQSNHKEVQEYQDSDIYDDDNDEAVDQYRNYYNEGKDDEEVDDDDDNDDYLHIKIRR</sequence>
<dbReference type="EMBL" id="GG702862">
    <property type="protein sequence ID" value="KOB89654.1"/>
    <property type="molecule type" value="Genomic_DNA"/>
</dbReference>
<feature type="compositionally biased region" description="Acidic residues" evidence="1">
    <location>
        <begin position="94"/>
        <end position="106"/>
    </location>
</feature>
<organism evidence="2 3">
    <name type="scientific">Plasmodium falciparum (isolate Dd2)</name>
    <dbReference type="NCBI Taxonomy" id="57267"/>
    <lineage>
        <taxon>Eukaryota</taxon>
        <taxon>Sar</taxon>
        <taxon>Alveolata</taxon>
        <taxon>Apicomplexa</taxon>
        <taxon>Aconoidasida</taxon>
        <taxon>Haemosporida</taxon>
        <taxon>Plasmodiidae</taxon>
        <taxon>Plasmodium</taxon>
        <taxon>Plasmodium (Laverania)</taxon>
    </lineage>
</organism>
<feature type="region of interest" description="Disordered" evidence="1">
    <location>
        <begin position="15"/>
        <end position="34"/>
    </location>
</feature>
<evidence type="ECO:0000313" key="3">
    <source>
        <dbReference type="Proteomes" id="UP000054282"/>
    </source>
</evidence>
<name>A0A0L7M9W8_PLAF4</name>
<gene>
    <name evidence="2" type="ORF">PFDG_05203</name>
</gene>
<feature type="compositionally biased region" description="Basic and acidic residues" evidence="1">
    <location>
        <begin position="58"/>
        <end position="67"/>
    </location>
</feature>
<dbReference type="AlphaFoldDB" id="A0A0L7M9W8"/>
<accession>A0A0L7M9W8</accession>
<reference evidence="3" key="2">
    <citation type="submission" date="2006-09" db="EMBL/GenBank/DDBJ databases">
        <title>The genome sequence of Plasmodium falciparum Dd2.</title>
        <authorList>
            <consortium name="The Broad Institute Genome Sequencing Platform"/>
            <person name="Birren B."/>
            <person name="Lander E."/>
            <person name="Galagan J."/>
            <person name="Nusbaum C."/>
            <person name="Devon K."/>
            <person name="Henn M."/>
            <person name="Jaffe D."/>
            <person name="Butler J."/>
            <person name="Alvarez P."/>
            <person name="Gnerre S."/>
            <person name="Grabherr M."/>
            <person name="Kleber M."/>
            <person name="Mauceli E."/>
            <person name="Brockman W."/>
            <person name="MacCallum I.A."/>
            <person name="Rounsley S."/>
            <person name="Young S."/>
            <person name="LaButti K."/>
            <person name="Pushparaj V."/>
            <person name="DeCaprio D."/>
            <person name="Crawford M."/>
            <person name="Koehrsen M."/>
            <person name="Engels R."/>
            <person name="Montgomery P."/>
            <person name="Pearson M."/>
            <person name="Howarth C."/>
            <person name="Larson L."/>
            <person name="Luoma S."/>
            <person name="White J."/>
            <person name="Kodira C."/>
            <person name="Zeng Q."/>
            <person name="O'Leary S."/>
            <person name="Yandava C."/>
            <person name="Alvarado L."/>
            <person name="Wirth D."/>
            <person name="Volkman S."/>
            <person name="Hartl D."/>
        </authorList>
    </citation>
    <scope>NUCLEOTIDE SEQUENCE [LARGE SCALE GENOMIC DNA]</scope>
</reference>